<evidence type="ECO:0000259" key="16">
    <source>
        <dbReference type="PROSITE" id="PS51747"/>
    </source>
</evidence>
<dbReference type="RefSeq" id="WP_234970125.1">
    <property type="nucleotide sequence ID" value="NZ_FOCW01000008.1"/>
</dbReference>
<comment type="similarity">
    <text evidence="5 12">In the C-terminal section; belongs to the HTP reductase family.</text>
</comment>
<evidence type="ECO:0000313" key="17">
    <source>
        <dbReference type="EMBL" id="SEN85419.1"/>
    </source>
</evidence>
<evidence type="ECO:0000256" key="4">
    <source>
        <dbReference type="ARBA" id="ARBA00005259"/>
    </source>
</evidence>
<dbReference type="EC" id="3.5.4.26" evidence="12"/>
<dbReference type="NCBIfam" id="TIGR00227">
    <property type="entry name" value="ribD_Cterm"/>
    <property type="match status" value="1"/>
</dbReference>
<keyword evidence="18" id="KW-1185">Reference proteome</keyword>
<dbReference type="AlphaFoldDB" id="A0A1H8JXH7"/>
<evidence type="ECO:0000256" key="3">
    <source>
        <dbReference type="ARBA" id="ARBA00004910"/>
    </source>
</evidence>
<dbReference type="InterPro" id="IPR002125">
    <property type="entry name" value="CMP_dCMP_dom"/>
</dbReference>
<evidence type="ECO:0000256" key="1">
    <source>
        <dbReference type="ARBA" id="ARBA00002151"/>
    </source>
</evidence>
<feature type="binding site" evidence="14">
    <location>
        <begin position="313"/>
        <end position="319"/>
    </location>
    <ligand>
        <name>NADP(+)</name>
        <dbReference type="ChEBI" id="CHEBI:58349"/>
    </ligand>
</feature>
<evidence type="ECO:0000256" key="14">
    <source>
        <dbReference type="PIRSR" id="PIRSR006769-2"/>
    </source>
</evidence>
<evidence type="ECO:0000256" key="7">
    <source>
        <dbReference type="ARBA" id="ARBA00022723"/>
    </source>
</evidence>
<dbReference type="NCBIfam" id="TIGR00326">
    <property type="entry name" value="eubact_ribD"/>
    <property type="match status" value="1"/>
</dbReference>
<gene>
    <name evidence="17" type="ORF">SAMN02745977_02187</name>
</gene>
<reference evidence="17 18" key="1">
    <citation type="submission" date="2016-10" db="EMBL/GenBank/DDBJ databases">
        <authorList>
            <person name="de Groot N.N."/>
        </authorList>
    </citation>
    <scope>NUCLEOTIDE SEQUENCE [LARGE SCALE GENOMIC DNA]</scope>
    <source>
        <strain evidence="17 18">DSM 15123</strain>
    </source>
</reference>
<feature type="binding site" evidence="14">
    <location>
        <position position="311"/>
    </location>
    <ligand>
        <name>substrate</name>
    </ligand>
</feature>
<feature type="binding site" evidence="15">
    <location>
        <position position="59"/>
    </location>
    <ligand>
        <name>Zn(2+)</name>
        <dbReference type="ChEBI" id="CHEBI:29105"/>
        <note>catalytic</note>
    </ligand>
</feature>
<protein>
    <recommendedName>
        <fullName evidence="12">Riboflavin biosynthesis protein RibD</fullName>
    </recommendedName>
    <domain>
        <recommendedName>
            <fullName evidence="12">Diaminohydroxyphosphoribosylaminopyrimidine deaminase</fullName>
            <shortName evidence="12">DRAP deaminase</shortName>
            <ecNumber evidence="12">3.5.4.26</ecNumber>
        </recommendedName>
        <alternativeName>
            <fullName evidence="12">Riboflavin-specific deaminase</fullName>
        </alternativeName>
    </domain>
    <domain>
        <recommendedName>
            <fullName evidence="12">5-amino-6-(5-phosphoribosylamino)uracil reductase</fullName>
            <ecNumber evidence="12">1.1.1.193</ecNumber>
        </recommendedName>
        <alternativeName>
            <fullName evidence="12">HTP reductase</fullName>
        </alternativeName>
    </domain>
</protein>
<keyword evidence="7 12" id="KW-0479">Metal-binding</keyword>
<keyword evidence="9 12" id="KW-0521">NADP</keyword>
<dbReference type="PROSITE" id="PS51747">
    <property type="entry name" value="CYT_DCMP_DEAMINASES_2"/>
    <property type="match status" value="1"/>
</dbReference>
<evidence type="ECO:0000256" key="15">
    <source>
        <dbReference type="PIRSR" id="PIRSR006769-3"/>
    </source>
</evidence>
<dbReference type="GO" id="GO:0008835">
    <property type="term" value="F:diaminohydroxyphosphoribosylaminopyrimidine deaminase activity"/>
    <property type="evidence" value="ECO:0007669"/>
    <property type="project" value="UniProtKB-EC"/>
</dbReference>
<dbReference type="InterPro" id="IPR024072">
    <property type="entry name" value="DHFR-like_dom_sf"/>
</dbReference>
<dbReference type="Gene3D" id="3.40.140.10">
    <property type="entry name" value="Cytidine Deaminase, domain 2"/>
    <property type="match status" value="1"/>
</dbReference>
<dbReference type="SUPFAM" id="SSF53927">
    <property type="entry name" value="Cytidine deaminase-like"/>
    <property type="match status" value="1"/>
</dbReference>
<comment type="catalytic activity">
    <reaction evidence="12">
        <text>2,5-diamino-6-hydroxy-4-(5-phosphoribosylamino)-pyrimidine + H2O + H(+) = 5-amino-6-(5-phospho-D-ribosylamino)uracil + NH4(+)</text>
        <dbReference type="Rhea" id="RHEA:21868"/>
        <dbReference type="ChEBI" id="CHEBI:15377"/>
        <dbReference type="ChEBI" id="CHEBI:15378"/>
        <dbReference type="ChEBI" id="CHEBI:28938"/>
        <dbReference type="ChEBI" id="CHEBI:58453"/>
        <dbReference type="ChEBI" id="CHEBI:58614"/>
        <dbReference type="EC" id="3.5.4.26"/>
    </reaction>
</comment>
<evidence type="ECO:0000256" key="6">
    <source>
        <dbReference type="ARBA" id="ARBA00022619"/>
    </source>
</evidence>
<sequence>MSLSDLAHNAPMSYFQQALELAAHSLTLSNPNPRVGCVIVDADGRTLGQGYTQQRGGPHAEIMALRDAASRGEDVVGSTVYVTLEPCAHHGRTPPCCDALIAARVAKVCIALRDPNPQVAGQGIARLQAAGIAVEMAPPEIEAQAREINIGFLRRMEHGVPWVRLKTASSLDGMTALGNGDSQWITGETARADVQHWRARACAVLTGSGTVVADDPLLNVRLPGTTRQPHLVIVDSRLRTPPTARLFSVPERQVWVVTVDRNTPGREERAAALRAAGAEIITLEAGLDGRSDLRALMQELGKREVNELHVEAGAILNGAMLEAGLADELLAYVAPMLIGPGRPLADLPTLQRLSDASRWGLHRMQEVGEDLRLQLRRKPS</sequence>
<dbReference type="UniPathway" id="UPA00275">
    <property type="reaction ID" value="UER00401"/>
</dbReference>
<dbReference type="InterPro" id="IPR016193">
    <property type="entry name" value="Cytidine_deaminase-like"/>
</dbReference>
<keyword evidence="8 12" id="KW-0862">Zinc</keyword>
<dbReference type="Gene3D" id="3.40.430.10">
    <property type="entry name" value="Dihydrofolate Reductase, subunit A"/>
    <property type="match status" value="1"/>
</dbReference>
<feature type="binding site" evidence="14">
    <location>
        <position position="214"/>
    </location>
    <ligand>
        <name>NADP(+)</name>
        <dbReference type="ChEBI" id="CHEBI:58349"/>
    </ligand>
</feature>
<feature type="domain" description="CMP/dCMP-type deaminase" evidence="16">
    <location>
        <begin position="9"/>
        <end position="135"/>
    </location>
</feature>
<evidence type="ECO:0000256" key="2">
    <source>
        <dbReference type="ARBA" id="ARBA00004882"/>
    </source>
</evidence>
<dbReference type="Proteomes" id="UP000199531">
    <property type="component" value="Unassembled WGS sequence"/>
</dbReference>
<dbReference type="STRING" id="1121117.SAMN02745977_02187"/>
<dbReference type="GO" id="GO:0008270">
    <property type="term" value="F:zinc ion binding"/>
    <property type="evidence" value="ECO:0007669"/>
    <property type="project" value="InterPro"/>
</dbReference>
<dbReference type="CDD" id="cd01284">
    <property type="entry name" value="Riboflavin_deaminase-reductase"/>
    <property type="match status" value="1"/>
</dbReference>
<dbReference type="InterPro" id="IPR050765">
    <property type="entry name" value="Riboflavin_Biosynth_HTPR"/>
</dbReference>
<keyword evidence="12" id="KW-0378">Hydrolase</keyword>
<dbReference type="Pfam" id="PF01872">
    <property type="entry name" value="RibD_C"/>
    <property type="match status" value="1"/>
</dbReference>
<dbReference type="InterPro" id="IPR011549">
    <property type="entry name" value="RibD_C"/>
</dbReference>
<name>A0A1H8JXH7_9BURK</name>
<dbReference type="InterPro" id="IPR002734">
    <property type="entry name" value="RibDG_C"/>
</dbReference>
<dbReference type="InterPro" id="IPR004794">
    <property type="entry name" value="Eubact_RibD"/>
</dbReference>
<feature type="binding site" evidence="14">
    <location>
        <position position="168"/>
    </location>
    <ligand>
        <name>NADP(+)</name>
        <dbReference type="ChEBI" id="CHEBI:58349"/>
    </ligand>
</feature>
<feature type="binding site" evidence="14">
    <location>
        <position position="221"/>
    </location>
    <ligand>
        <name>NADP(+)</name>
        <dbReference type="ChEBI" id="CHEBI:58349"/>
    </ligand>
</feature>
<dbReference type="PANTHER" id="PTHR38011">
    <property type="entry name" value="DIHYDROFOLATE REDUCTASE FAMILY PROTEIN (AFU_ORTHOLOGUE AFUA_8G06820)"/>
    <property type="match status" value="1"/>
</dbReference>
<evidence type="ECO:0000256" key="9">
    <source>
        <dbReference type="ARBA" id="ARBA00022857"/>
    </source>
</evidence>
<evidence type="ECO:0000256" key="12">
    <source>
        <dbReference type="PIRNR" id="PIRNR006769"/>
    </source>
</evidence>
<dbReference type="PIRSF" id="PIRSF006769">
    <property type="entry name" value="RibD"/>
    <property type="match status" value="1"/>
</dbReference>
<feature type="active site" description="Proton donor" evidence="13">
    <location>
        <position position="61"/>
    </location>
</feature>
<dbReference type="Pfam" id="PF00383">
    <property type="entry name" value="dCMP_cyt_deam_1"/>
    <property type="match status" value="1"/>
</dbReference>
<organism evidence="17 18">
    <name type="scientific">Brachymonas denitrificans DSM 15123</name>
    <dbReference type="NCBI Taxonomy" id="1121117"/>
    <lineage>
        <taxon>Bacteria</taxon>
        <taxon>Pseudomonadati</taxon>
        <taxon>Pseudomonadota</taxon>
        <taxon>Betaproteobacteria</taxon>
        <taxon>Burkholderiales</taxon>
        <taxon>Comamonadaceae</taxon>
        <taxon>Brachymonas</taxon>
    </lineage>
</organism>
<dbReference type="PANTHER" id="PTHR38011:SF7">
    <property type="entry name" value="2,5-DIAMINO-6-RIBOSYLAMINO-4(3H)-PYRIMIDINONE 5'-PHOSPHATE REDUCTASE"/>
    <property type="match status" value="1"/>
</dbReference>
<dbReference type="InterPro" id="IPR016192">
    <property type="entry name" value="APOBEC/CMP_deaminase_Zn-bd"/>
</dbReference>
<feature type="binding site" evidence="14">
    <location>
        <position position="184"/>
    </location>
    <ligand>
        <name>NADP(+)</name>
        <dbReference type="ChEBI" id="CHEBI:58349"/>
    </ligand>
</feature>
<keyword evidence="11" id="KW-0511">Multifunctional enzyme</keyword>
<keyword evidence="6 12" id="KW-0686">Riboflavin biosynthesis</keyword>
<dbReference type="EC" id="1.1.1.193" evidence="12"/>
<feature type="binding site" evidence="14">
    <location>
        <position position="182"/>
    </location>
    <ligand>
        <name>substrate</name>
    </ligand>
</feature>
<comment type="pathway">
    <text evidence="3 12">Cofactor biosynthesis; riboflavin biosynthesis; 5-amino-6-(D-ribitylamino)uracil from GTP: step 3/4.</text>
</comment>
<comment type="cofactor">
    <cofactor evidence="12 15">
        <name>Zn(2+)</name>
        <dbReference type="ChEBI" id="CHEBI:29105"/>
    </cofactor>
    <text evidence="12 15">Binds 1 zinc ion.</text>
</comment>
<evidence type="ECO:0000256" key="13">
    <source>
        <dbReference type="PIRSR" id="PIRSR006769-1"/>
    </source>
</evidence>
<feature type="binding site" evidence="14">
    <location>
        <position position="198"/>
    </location>
    <ligand>
        <name>substrate</name>
    </ligand>
</feature>
<dbReference type="EMBL" id="FOCW01000008">
    <property type="protein sequence ID" value="SEN85419.1"/>
    <property type="molecule type" value="Genomic_DNA"/>
</dbReference>
<feature type="binding site" evidence="14">
    <location>
        <position position="218"/>
    </location>
    <ligand>
        <name>substrate</name>
    </ligand>
</feature>
<evidence type="ECO:0000256" key="10">
    <source>
        <dbReference type="ARBA" id="ARBA00023002"/>
    </source>
</evidence>
<feature type="binding site" evidence="15">
    <location>
        <position position="87"/>
    </location>
    <ligand>
        <name>Zn(2+)</name>
        <dbReference type="ChEBI" id="CHEBI:29105"/>
        <note>catalytic</note>
    </ligand>
</feature>
<proteinExistence type="inferred from homology"/>
<dbReference type="GO" id="GO:0009231">
    <property type="term" value="P:riboflavin biosynthetic process"/>
    <property type="evidence" value="ECO:0007669"/>
    <property type="project" value="UniProtKB-UniPathway"/>
</dbReference>
<accession>A0A1H8JXH7</accession>
<comment type="catalytic activity">
    <reaction evidence="12">
        <text>5-amino-6-(5-phospho-D-ribitylamino)uracil + NADP(+) = 5-amino-6-(5-phospho-D-ribosylamino)uracil + NADPH + H(+)</text>
        <dbReference type="Rhea" id="RHEA:17845"/>
        <dbReference type="ChEBI" id="CHEBI:15378"/>
        <dbReference type="ChEBI" id="CHEBI:57783"/>
        <dbReference type="ChEBI" id="CHEBI:58349"/>
        <dbReference type="ChEBI" id="CHEBI:58421"/>
        <dbReference type="ChEBI" id="CHEBI:58453"/>
        <dbReference type="EC" id="1.1.1.193"/>
    </reaction>
</comment>
<dbReference type="GO" id="GO:0050661">
    <property type="term" value="F:NADP binding"/>
    <property type="evidence" value="ECO:0007669"/>
    <property type="project" value="InterPro"/>
</dbReference>
<feature type="binding site" evidence="14">
    <location>
        <position position="236"/>
    </location>
    <ligand>
        <name>NADP(+)</name>
        <dbReference type="ChEBI" id="CHEBI:58349"/>
    </ligand>
</feature>
<dbReference type="PROSITE" id="PS00903">
    <property type="entry name" value="CYT_DCMP_DEAMINASES_1"/>
    <property type="match status" value="1"/>
</dbReference>
<dbReference type="GO" id="GO:0008703">
    <property type="term" value="F:5-amino-6-(5-phosphoribosylamino)uracil reductase activity"/>
    <property type="evidence" value="ECO:0007669"/>
    <property type="project" value="UniProtKB-EC"/>
</dbReference>
<comment type="similarity">
    <text evidence="4 12">In the N-terminal section; belongs to the cytidine and deoxycytidylate deaminase family.</text>
</comment>
<evidence type="ECO:0000256" key="11">
    <source>
        <dbReference type="ARBA" id="ARBA00023268"/>
    </source>
</evidence>
<feature type="binding site" evidence="15">
    <location>
        <position position="96"/>
    </location>
    <ligand>
        <name>Zn(2+)</name>
        <dbReference type="ChEBI" id="CHEBI:29105"/>
        <note>catalytic</note>
    </ligand>
</feature>
<evidence type="ECO:0000256" key="5">
    <source>
        <dbReference type="ARBA" id="ARBA00007417"/>
    </source>
</evidence>
<dbReference type="SUPFAM" id="SSF53597">
    <property type="entry name" value="Dihydrofolate reductase-like"/>
    <property type="match status" value="1"/>
</dbReference>
<comment type="pathway">
    <text evidence="2 12">Cofactor biosynthesis; riboflavin biosynthesis; 5-amino-6-(D-ribitylamino)uracil from GTP: step 2/4.</text>
</comment>
<evidence type="ECO:0000256" key="8">
    <source>
        <dbReference type="ARBA" id="ARBA00022833"/>
    </source>
</evidence>
<evidence type="ECO:0000313" key="18">
    <source>
        <dbReference type="Proteomes" id="UP000199531"/>
    </source>
</evidence>
<feature type="binding site" evidence="14">
    <location>
        <position position="210"/>
    </location>
    <ligand>
        <name>NADP(+)</name>
        <dbReference type="ChEBI" id="CHEBI:58349"/>
    </ligand>
</feature>
<keyword evidence="10 12" id="KW-0560">Oxidoreductase</keyword>
<comment type="function">
    <text evidence="1 12">Converts 2,5-diamino-6-(ribosylamino)-4(3h)-pyrimidinone 5'-phosphate into 5-amino-6-(ribosylamino)-2,4(1h,3h)-pyrimidinedione 5'-phosphate.</text>
</comment>